<evidence type="ECO:0000313" key="1">
    <source>
        <dbReference type="EMBL" id="MBV2360493.1"/>
    </source>
</evidence>
<dbReference type="Proteomes" id="UP001166293">
    <property type="component" value="Unassembled WGS sequence"/>
</dbReference>
<gene>
    <name evidence="1" type="ORF">KUH32_11965</name>
</gene>
<proteinExistence type="predicted"/>
<comment type="caution">
    <text evidence="1">The sequence shown here is derived from an EMBL/GenBank/DDBJ whole genome shotgun (WGS) entry which is preliminary data.</text>
</comment>
<dbReference type="PANTHER" id="PTHR30050:SF5">
    <property type="entry name" value="DNAA REGULATORY INACTIVATOR HDA"/>
    <property type="match status" value="1"/>
</dbReference>
<reference evidence="1" key="1">
    <citation type="submission" date="2021-06" db="EMBL/GenBank/DDBJ databases">
        <title>Thalassococcus sp. CAU 1522 isolated from sea sand, Republic of Korea.</title>
        <authorList>
            <person name="Kim W."/>
        </authorList>
    </citation>
    <scope>NUCLEOTIDE SEQUENCE</scope>
    <source>
        <strain evidence="1">CAU 1522</strain>
    </source>
</reference>
<dbReference type="EMBL" id="JAHRWL010000002">
    <property type="protein sequence ID" value="MBV2360493.1"/>
    <property type="molecule type" value="Genomic_DNA"/>
</dbReference>
<accession>A0ABS6N9M9</accession>
<sequence length="242" mass="25780">MTGPQQLPLPLPARPALGREDYFVSPANAMAVAMIDTCDSWSGGKLLLIGPEGAGKTHLAHVWAAETRAKVVSARDLDKADIPALAEGPVCIEDLDEIAGDATREQQAFHLHNLTLANRHALLVTAAMPPARWGLALPDLQSRMEGTQSVTLGPPDDALLAALLAKLFADRQIVPARAVIPYLVRHMRRSFDTAARVVAALDAAALSARKPVTQPLAAAALAEIHAGFDETPRDMSLKSCRD</sequence>
<evidence type="ECO:0000313" key="2">
    <source>
        <dbReference type="Proteomes" id="UP001166293"/>
    </source>
</evidence>
<protein>
    <submittedName>
        <fullName evidence="1">Chromosomal replication initiator DnaA</fullName>
    </submittedName>
</protein>
<dbReference type="PANTHER" id="PTHR30050">
    <property type="entry name" value="CHROMOSOMAL REPLICATION INITIATOR PROTEIN DNAA"/>
    <property type="match status" value="1"/>
</dbReference>
<keyword evidence="2" id="KW-1185">Reference proteome</keyword>
<name>A0ABS6N9M9_9RHOB</name>
<organism evidence="1 2">
    <name type="scientific">Thalassococcus arenae</name>
    <dbReference type="NCBI Taxonomy" id="2851652"/>
    <lineage>
        <taxon>Bacteria</taxon>
        <taxon>Pseudomonadati</taxon>
        <taxon>Pseudomonadota</taxon>
        <taxon>Alphaproteobacteria</taxon>
        <taxon>Rhodobacterales</taxon>
        <taxon>Roseobacteraceae</taxon>
        <taxon>Thalassococcus</taxon>
    </lineage>
</organism>